<organism evidence="2 3">
    <name type="scientific">Brachionus plicatilis</name>
    <name type="common">Marine rotifer</name>
    <name type="synonym">Brachionus muelleri</name>
    <dbReference type="NCBI Taxonomy" id="10195"/>
    <lineage>
        <taxon>Eukaryota</taxon>
        <taxon>Metazoa</taxon>
        <taxon>Spiralia</taxon>
        <taxon>Gnathifera</taxon>
        <taxon>Rotifera</taxon>
        <taxon>Eurotatoria</taxon>
        <taxon>Monogononta</taxon>
        <taxon>Pseudotrocha</taxon>
        <taxon>Ploima</taxon>
        <taxon>Brachionidae</taxon>
        <taxon>Brachionus</taxon>
    </lineage>
</organism>
<accession>A0A3M7RZH7</accession>
<feature type="signal peptide" evidence="1">
    <location>
        <begin position="1"/>
        <end position="22"/>
    </location>
</feature>
<protein>
    <submittedName>
        <fullName evidence="2">Uncharacterized protein</fullName>
    </submittedName>
</protein>
<dbReference type="AlphaFoldDB" id="A0A3M7RZH7"/>
<comment type="caution">
    <text evidence="2">The sequence shown here is derived from an EMBL/GenBank/DDBJ whole genome shotgun (WGS) entry which is preliminary data.</text>
</comment>
<evidence type="ECO:0000256" key="1">
    <source>
        <dbReference type="SAM" id="SignalP"/>
    </source>
</evidence>
<reference evidence="2 3" key="1">
    <citation type="journal article" date="2018" name="Sci. Rep.">
        <title>Genomic signatures of local adaptation to the degree of environmental predictability in rotifers.</title>
        <authorList>
            <person name="Franch-Gras L."/>
            <person name="Hahn C."/>
            <person name="Garcia-Roger E.M."/>
            <person name="Carmona M.J."/>
            <person name="Serra M."/>
            <person name="Gomez A."/>
        </authorList>
    </citation>
    <scope>NUCLEOTIDE SEQUENCE [LARGE SCALE GENOMIC DNA]</scope>
    <source>
        <strain evidence="2">HYR1</strain>
    </source>
</reference>
<gene>
    <name evidence="2" type="ORF">BpHYR1_037544</name>
</gene>
<name>A0A3M7RZH7_BRAPC</name>
<evidence type="ECO:0000313" key="3">
    <source>
        <dbReference type="Proteomes" id="UP000276133"/>
    </source>
</evidence>
<dbReference type="EMBL" id="REGN01002307">
    <property type="protein sequence ID" value="RNA28946.1"/>
    <property type="molecule type" value="Genomic_DNA"/>
</dbReference>
<dbReference type="Proteomes" id="UP000276133">
    <property type="component" value="Unassembled WGS sequence"/>
</dbReference>
<sequence>MWPYKYPSHVLLYFLSIQLLLPQPVVIRGHREVVPKLIFLHFGMANCLLEIQQLEHVCPKRILNEKESKL</sequence>
<keyword evidence="3" id="KW-1185">Reference proteome</keyword>
<keyword evidence="1" id="KW-0732">Signal</keyword>
<evidence type="ECO:0000313" key="2">
    <source>
        <dbReference type="EMBL" id="RNA28946.1"/>
    </source>
</evidence>
<feature type="chain" id="PRO_5017930472" evidence="1">
    <location>
        <begin position="23"/>
        <end position="70"/>
    </location>
</feature>
<proteinExistence type="predicted"/>